<feature type="transmembrane region" description="Helical" evidence="2">
    <location>
        <begin position="7"/>
        <end position="25"/>
    </location>
</feature>
<dbReference type="EMBL" id="JANHAX010000005">
    <property type="protein sequence ID" value="MDQ2091289.1"/>
    <property type="molecule type" value="Genomic_DNA"/>
</dbReference>
<proteinExistence type="predicted"/>
<dbReference type="RefSeq" id="WP_306736584.1">
    <property type="nucleotide sequence ID" value="NZ_JANHAX010000005.1"/>
</dbReference>
<feature type="transmembrane region" description="Helical" evidence="2">
    <location>
        <begin position="84"/>
        <end position="109"/>
    </location>
</feature>
<evidence type="ECO:0008006" key="5">
    <source>
        <dbReference type="Google" id="ProtNLM"/>
    </source>
</evidence>
<dbReference type="Pfam" id="PF09997">
    <property type="entry name" value="DUF2238"/>
    <property type="match status" value="1"/>
</dbReference>
<protein>
    <recommendedName>
        <fullName evidence="5">Membrane protein YjdF</fullName>
    </recommendedName>
</protein>
<sequence>MLREQTLLTKLIWAALLIIAADALLTGRLPVAFVALATLGLSAVPVVFARWAAVYVPPSFMLAVVAFVGGTLFLGEVYDFYERFWWWDITMHGASALGFGLIGFLLVFMMFQGDRFAAPHLAVAFFGFCFAVAIGAAWEVFEFVMDQLFGLNMQKSGLMDTMGDLIVDIIGAFLGATVGWAYLKGRQAAGLQKLVAEFVERNPRFFSRLNGDKPVTRPRGPDTEQTGARRNGAD</sequence>
<keyword evidence="4" id="KW-1185">Reference proteome</keyword>
<keyword evidence="2" id="KW-0472">Membrane</keyword>
<feature type="transmembrane region" description="Helical" evidence="2">
    <location>
        <begin position="121"/>
        <end position="141"/>
    </location>
</feature>
<keyword evidence="2" id="KW-0812">Transmembrane</keyword>
<gene>
    <name evidence="3" type="ORF">NO357_15420</name>
</gene>
<reference evidence="3" key="2">
    <citation type="submission" date="2023-02" db="EMBL/GenBank/DDBJ databases">
        <title>'Rhodoalgimonas zhirmunskyi' gen. nov., isolated from a red alga.</title>
        <authorList>
            <person name="Nedashkovskaya O.I."/>
            <person name="Otstavnykh N.Y."/>
            <person name="Bystritskaya E.P."/>
            <person name="Balabanova L.A."/>
            <person name="Isaeva M.P."/>
        </authorList>
    </citation>
    <scope>NUCLEOTIDE SEQUENCE</scope>
    <source>
        <strain evidence="3">KCTC 52189</strain>
    </source>
</reference>
<feature type="transmembrane region" description="Helical" evidence="2">
    <location>
        <begin position="161"/>
        <end position="183"/>
    </location>
</feature>
<comment type="caution">
    <text evidence="3">The sequence shown here is derived from an EMBL/GenBank/DDBJ whole genome shotgun (WGS) entry which is preliminary data.</text>
</comment>
<organism evidence="3 4">
    <name type="scientific">Marimonas arenosa</name>
    <dbReference type="NCBI Taxonomy" id="1795305"/>
    <lineage>
        <taxon>Bacteria</taxon>
        <taxon>Pseudomonadati</taxon>
        <taxon>Pseudomonadota</taxon>
        <taxon>Alphaproteobacteria</taxon>
        <taxon>Rhodobacterales</taxon>
        <taxon>Paracoccaceae</taxon>
        <taxon>Marimonas</taxon>
    </lineage>
</organism>
<feature type="transmembrane region" description="Helical" evidence="2">
    <location>
        <begin position="60"/>
        <end position="78"/>
    </location>
</feature>
<accession>A0AAE3WES1</accession>
<feature type="compositionally biased region" description="Basic and acidic residues" evidence="1">
    <location>
        <begin position="210"/>
        <end position="222"/>
    </location>
</feature>
<feature type="transmembrane region" description="Helical" evidence="2">
    <location>
        <begin position="31"/>
        <end position="53"/>
    </location>
</feature>
<feature type="region of interest" description="Disordered" evidence="1">
    <location>
        <begin position="209"/>
        <end position="234"/>
    </location>
</feature>
<evidence type="ECO:0000313" key="4">
    <source>
        <dbReference type="Proteomes" id="UP001226762"/>
    </source>
</evidence>
<name>A0AAE3WES1_9RHOB</name>
<keyword evidence="2" id="KW-1133">Transmembrane helix</keyword>
<dbReference type="InterPro" id="IPR014509">
    <property type="entry name" value="YjdF-like"/>
</dbReference>
<dbReference type="Proteomes" id="UP001226762">
    <property type="component" value="Unassembled WGS sequence"/>
</dbReference>
<evidence type="ECO:0000256" key="2">
    <source>
        <dbReference type="SAM" id="Phobius"/>
    </source>
</evidence>
<evidence type="ECO:0000313" key="3">
    <source>
        <dbReference type="EMBL" id="MDQ2091289.1"/>
    </source>
</evidence>
<evidence type="ECO:0000256" key="1">
    <source>
        <dbReference type="SAM" id="MobiDB-lite"/>
    </source>
</evidence>
<dbReference type="AlphaFoldDB" id="A0AAE3WES1"/>
<reference evidence="3" key="1">
    <citation type="submission" date="2022-07" db="EMBL/GenBank/DDBJ databases">
        <authorList>
            <person name="Otstavnykh N."/>
            <person name="Isaeva M."/>
            <person name="Bystritskaya E."/>
        </authorList>
    </citation>
    <scope>NUCLEOTIDE SEQUENCE</scope>
    <source>
        <strain evidence="3">KCTC 52189</strain>
    </source>
</reference>